<protein>
    <submittedName>
        <fullName evidence="1">Uncharacterized protein</fullName>
    </submittedName>
</protein>
<gene>
    <name evidence="1" type="ORF">CCUR1050_LOCUS6451</name>
</gene>
<dbReference type="EMBL" id="HBEZ01011737">
    <property type="protein sequence ID" value="CAD8628772.1"/>
    <property type="molecule type" value="Transcribed_RNA"/>
</dbReference>
<organism evidence="1">
    <name type="scientific">Cryptomonas curvata</name>
    <dbReference type="NCBI Taxonomy" id="233186"/>
    <lineage>
        <taxon>Eukaryota</taxon>
        <taxon>Cryptophyceae</taxon>
        <taxon>Cryptomonadales</taxon>
        <taxon>Cryptomonadaceae</taxon>
        <taxon>Cryptomonas</taxon>
    </lineage>
</organism>
<name>A0A7S0QEA4_9CRYP</name>
<accession>A0A7S0QEA4</accession>
<evidence type="ECO:0000313" key="1">
    <source>
        <dbReference type="EMBL" id="CAD8628772.1"/>
    </source>
</evidence>
<sequence length="161" mass="18756">MVEIEIQAASRRISSVQKARVQKSDHMIGIFFELNNTRKIADECTEKLRNSRNVETGHLKELRQKLDSLRGKEKRLAENLAQGFLEDKELFGEDLNFEPILTDLMKKRAQIRDQLKVCRELEAREQQISFPATISAIGHYIKYELLHSDCFGWNPPDQELE</sequence>
<reference evidence="1" key="1">
    <citation type="submission" date="2021-01" db="EMBL/GenBank/DDBJ databases">
        <authorList>
            <person name="Corre E."/>
            <person name="Pelletier E."/>
            <person name="Niang G."/>
            <person name="Scheremetjew M."/>
            <person name="Finn R."/>
            <person name="Kale V."/>
            <person name="Holt S."/>
            <person name="Cochrane G."/>
            <person name="Meng A."/>
            <person name="Brown T."/>
            <person name="Cohen L."/>
        </authorList>
    </citation>
    <scope>NUCLEOTIDE SEQUENCE</scope>
    <source>
        <strain evidence="1">CCAP979/52</strain>
    </source>
</reference>
<proteinExistence type="predicted"/>
<dbReference type="AlphaFoldDB" id="A0A7S0QEA4"/>